<protein>
    <submittedName>
        <fullName evidence="8">Thrombospondin type 1 domain-containing</fullName>
    </submittedName>
</protein>
<dbReference type="Gene3D" id="2.20.100.10">
    <property type="entry name" value="Thrombospondin type-1 (TSP1) repeat"/>
    <property type="match status" value="10"/>
</dbReference>
<sequence>MTIKKRKGREYYFFSILFNSNLIYTSLLSLILLFGLIEGGNKKNAIISSSGLVCEDNPSVSESGYSCSFLARRFGGLLGCEKLLKDLSQDSLPPGIPGNTRVVDACPSSCNMCRECSSGCAFWFIGNGVCDPECNNVYCQFDGGDCWKVDCKLSNWSSWSSCSVTCGPGGRITRTRQIIVNPRNGGDPCGALIAEETGCNSHITCPLSCNVSEWGSWSACSSSCGIGHQMRERSIIKAPKDQNLFQCPETRQIRECFKDSCTNKCTLGEYKFKSVISRNPCKSNALNSNGCIERKEILTPSYKPNDADELCQIEEREISCLGFYEECPNQCEYSEWSNWSSCSYYPEKIENDLDDNNKIVSLSNKLIYKLLKKRTKVSKRKLEYSKCKDEIEYKECDHNERLEVEALVKCNMGDWSSWSSCSTSCGIGSRLRARWLLSGPEKDNDLLLSDNLINNTENVCGPLFQTKECNDRSCISDMCKVSEWSQWSECSAKECNLPGLSKRYRNIISLPKTGYCPILEESKDCRGKCGSGEIRGSNNDNCVLGEWSAWTSCLDDCYTSKSENISSLSSATNNGNLKPKKYRHRMILSNSKGITNNGTTDCSKEREYMESENCSKECDESQLNEYCQVTEWGSWSDCSASCDGGTRRRIRERINSYSYSSSYYSLSNQSVKTMASSLYNNNTSSPLSSQYSSTSGIPLHLNKNIGRPLLSRGIGGNNNGNGNNYCPSLLEVEKCNTMPCSIKCELGPWKNKKAIKSSLYSNNEDDMGYSGDIVQGCSKKCGIGIVERVREIITEEEGKDFNYLSSTEKDKIIKTCGPLSDTLKCVRISNEECSFGCQVGQWSNWSNCSATCGDGYQSRSRILQVPSYGKKCELATEEIRKCNESVCPSSCIVSPWSEWSGCLGGCDEKPFRRRERMILEPPTLNQECPNLVEIKTNDEIMLTVNLSDENNSDLLCPKIENCPIDCEAGPWSGWSECDVNCGIGIQKRRRNIKNRGTDGGASCPPLEDFRPCARKSCKSDCILSEWSEWEQCSKSCGGGSRARSRNIVSAPNEGSECGILKEFEPCNEFQCIATRDCEVGQWSAWSPCTATCGGGVKRREREIQVPATGGGRCEYDLKQKVGCNGFRCPDEPCIDRPEAQEVVPCSILKAMFGCQKKLIDVAKANGVSYPDDKPTEARIMDGCPSTCGMCTECSPGCQLRDIGNLYCDQACNNSECRFDDGDCEENIVFKVSCTLPKPSNDIIYQKIIPSESNTINTNVGILDNNQSQNSENEYNKGDIISISCKEGMRFRKYTGIPYFKYQCNEGGFIQKIEPKGAPLLHVDGDGVPRIPNCEEDECPYVMIQEAPQLIGSVNTLYKRDNRHSYTYIMYRDIGEPIYITGDQQRVILGPVGTLYLISIESFYPEYNDPLFEKYTLWSLVDIAEQKILQEFVELKLVCLKNPNVINKNESNPKQYSENNNVLGPNITLEDSNNLVNSLPNTKSNTNNNLKRSFRFLSQIIESNNKVNINRDGEIEMLRNLDEYNYDSPLNKPYTFVMGKKRYCEDQSEVKEQGISCDTLSNMCDLNIPSPQNYGLPENSFVWQVCPKTCNKCNECSKGCPEWFLGNTVCDESCNNKECEYDHGDCINNGEDEGDIEDDDGDYNNSNSNSSENHINEYINGGHEKKVNDFEKKINDSISKGPITFFAGKFRNCTDIPELIDSLASCKALKQACKLKLPLSSSSLEAGLSNSATISQVCPQTCGICEECSPGCPKWFVNNGYCDINCQNPECNYDGNDCDADNNINIINTDSNICKDDTKLVEDIFDRGCDELKDLYDCNIKLDKIRNNYNINKKSFKLLENVNIGTRLMDVCKLTCNNCVNNALMNDRIDDNKNNVKHTDNINNYGKDNKASDNNDNYYGKPFTFLMGERRYCEDQPEVSQKGMSCKTLSSMCNVSIPGAKSYGLPDSTPIWRVCPKTCNKCNECSKGCPEWFLGNTVCDESCNNKECEYDHGDCINNNLNEENFNVNNSNNNNENEVEGNNKIEKNKYLDDNKYFELLKEKGEKCKDDPKVEELSGFSCEQITSVFDCLTPLKDLPGSRIPHSVPKNALLKHACAYSCGLCSSMIKDNSNNNSKEIEVKMCKDDVYISYVNGRCRDIMNFSVNINEVCNEPLFERTSLKNNKKTENGIKFNMNKKVYDHCPRSCGRCTSECDDDSRMLPGECRIAIETANLQGFGCDFPLVQVSPSLLDRFNGLEGDSEYLLLSDVCTRSCNYCNPDFSDVEINENKIKSNSQCSVKSTKHWGLGYQLEYKPVTNNNHNNDNQYSSSIPNGIEKKMNLVDKKLYVSCSPGYSPSNLSYETDNNNDYRENSAVEVVCDAKSNIYLLPETLKCQESHINVMKVILKIEEASDLDFTSVSSIYIALYSSLPIYQPNGLKIEAIDTRDFEHLLVSENQSSNNGKINNNSMNECIDQNHQLKSFGINCSMLKPFCNMKLEQLAKQFNREIPEGVSADIKVSLACPITCDNCKEFLEVVDHLKKQDEQINEDTDIEGSNKNDNKDKIGPLFVLFNVGFFLSSSKGREKDFENALKDPMTSRRFITNLKTQFITKGIRLAPKEFEQSRWDSQKLTISNSKLASEDIEGREMKSKFKSYKIVKIRKSEWDRFYNGQKNNIDEDARNLFYTSGISMPFIKNSRFGIKESIFLKRPLQYLQNSYLKCNINNRGVNGNKFTKEINEHDDVTYIYNERKSELNNNCCNFPYEFRYILLKGGCGSLIYDREPNGIQMDLFCRGTSVSRRSCYQLFNDLIVKYEHKKGTLCNTIKYAKQLIDSWCYISPESYILDENPKNDERYCFSSIKETINIGMDSQEFVSAPFKLFQSRCKYSSCFRSHLKYFDSVTQLHASWGFPLPSSPLNKINLNNKINSINPNNGYINTDNNLGGSILEIILEETNERWLNLMCTSTSSGTHCQESLSILLERNPIKSRTLLLNPCHSKCFLKIAGKLGSSLQKFGEIVNDPQSESLGLLLRHYSRHFCMKNSKGQLCGPLLFAGASLALEASMVHKYSNKSNNNNGNKNNDVGTEFSLKEGSKLNLNSNEYSIKGFQSHSKSGSNYCSPGCFYQYIGDGMCDLQCFTESCNWDEGDCLTSSMYPEIYSPLEDLFKECILDPPQLSSLSENIKKRGKISGGRISNSCSSTCRARYSILTEALGCCTSVAIDLYQSLTYLDEKILSKHKNNSLFSLSSSMINYNQWSISRLEQICGMSLDRTCSNGNIRTQTRILMGLNFPEDGLSNDSYFGQFISRIISKSFNILESDVKKVFISNNNSNNYNYLVDILIDTGSDDNSVEILTELKFIDNILKSIEYEDKLNNNGIIELENNKKRESAISSLEDIWSDELCMLYELNKYIRIDDNEKLAKKILSSKNNKCNINILDITFEKITTLGVTNSTAPNVPWMNTLGFPLSNKDLQPEPCSENNSYIKDTERYKIVLKSNTKHSLPKFETEYNNIDLSANIVSSKTYSHGTRFSISCSNGYLYTATSGNSPDTLICNNGRWETLTNLKCNKKCNRINFISNGIKLIDPYNFNENQYILHGTKIAVECMDEYKSTTPLFNDYYECIDGKWKKPYLKCMKYCSNINTNSLGTSHIVTGSEYRHQDYRKVYCNKNHYLSPKSGINSINNKQSEHKSSFISVDDMKGIDDSIKKGYLILNCNNGTWESEPLVCVKGTLTDYSNIKRGIEVTITHIFSIKTLIACIIISSIILFIIIGIWCAWVIRYKKLTDMYDYDQYQRVDNARRILLQISGVEYSNNDTFERTTLNSDMNNNSSNNSNSNSNSNIKNDYYSNSGIISSGNNTSGNL</sequence>
<feature type="region of interest" description="Disordered" evidence="5">
    <location>
        <begin position="1629"/>
        <end position="1649"/>
    </location>
</feature>
<keyword evidence="3" id="KW-1015">Disulfide bond</keyword>
<dbReference type="PROSITE" id="PS50092">
    <property type="entry name" value="TSP1"/>
    <property type="match status" value="10"/>
</dbReference>
<dbReference type="EMBL" id="JAWDEY010000031">
    <property type="protein sequence ID" value="KAK6588702.1"/>
    <property type="molecule type" value="Genomic_DNA"/>
</dbReference>
<dbReference type="InterPro" id="IPR044004">
    <property type="entry name" value="TSP1_spondin_dom"/>
</dbReference>
<evidence type="ECO:0000256" key="2">
    <source>
        <dbReference type="ARBA" id="ARBA00022737"/>
    </source>
</evidence>
<evidence type="ECO:0000256" key="6">
    <source>
        <dbReference type="SAM" id="Phobius"/>
    </source>
</evidence>
<evidence type="ECO:0000256" key="1">
    <source>
        <dbReference type="ARBA" id="ARBA00022729"/>
    </source>
</evidence>
<dbReference type="PANTHER" id="PTHR11311:SF15">
    <property type="entry name" value="SPONDIN-2"/>
    <property type="match status" value="1"/>
</dbReference>
<keyword evidence="1" id="KW-0732">Signal</keyword>
<feature type="compositionally biased region" description="Acidic residues" evidence="5">
    <location>
        <begin position="1629"/>
        <end position="1641"/>
    </location>
</feature>
<evidence type="ECO:0000256" key="3">
    <source>
        <dbReference type="ARBA" id="ARBA00023157"/>
    </source>
</evidence>
<evidence type="ECO:0000256" key="5">
    <source>
        <dbReference type="SAM" id="MobiDB-lite"/>
    </source>
</evidence>
<keyword evidence="4" id="KW-0325">Glycoprotein</keyword>
<feature type="domain" description="LNR" evidence="7">
    <location>
        <begin position="116"/>
        <end position="146"/>
    </location>
</feature>
<dbReference type="InterPro" id="IPR000800">
    <property type="entry name" value="Notch_dom"/>
</dbReference>
<dbReference type="Proteomes" id="UP001311799">
    <property type="component" value="Unassembled WGS sequence"/>
</dbReference>
<evidence type="ECO:0000256" key="4">
    <source>
        <dbReference type="ARBA" id="ARBA00023180"/>
    </source>
</evidence>
<dbReference type="Gene3D" id="4.10.470.20">
    <property type="match status" value="3"/>
</dbReference>
<dbReference type="InterPro" id="IPR051418">
    <property type="entry name" value="Spondin/Thrombospondin_T1"/>
</dbReference>
<feature type="domain" description="LNR" evidence="7">
    <location>
        <begin position="1592"/>
        <end position="1631"/>
    </location>
</feature>
<evidence type="ECO:0000313" key="9">
    <source>
        <dbReference type="Proteomes" id="UP001311799"/>
    </source>
</evidence>
<dbReference type="SMART" id="SM00254">
    <property type="entry name" value="ShKT"/>
    <property type="match status" value="6"/>
</dbReference>
<feature type="compositionally biased region" description="Low complexity" evidence="5">
    <location>
        <begin position="3793"/>
        <end position="3811"/>
    </location>
</feature>
<dbReference type="InterPro" id="IPR000884">
    <property type="entry name" value="TSP1_rpt"/>
</dbReference>
<gene>
    <name evidence="8" type="ORF">RS030_3395</name>
</gene>
<feature type="region of interest" description="Disordered" evidence="5">
    <location>
        <begin position="3790"/>
        <end position="3811"/>
    </location>
</feature>
<dbReference type="Gene3D" id="3.30.300.320">
    <property type="match status" value="2"/>
</dbReference>
<keyword evidence="9" id="KW-1185">Reference proteome</keyword>
<evidence type="ECO:0000313" key="8">
    <source>
        <dbReference type="EMBL" id="KAK6588702.1"/>
    </source>
</evidence>
<feature type="transmembrane region" description="Helical" evidence="6">
    <location>
        <begin position="3725"/>
        <end position="3749"/>
    </location>
</feature>
<keyword evidence="6" id="KW-0812">Transmembrane</keyword>
<dbReference type="PROSITE" id="PS50258">
    <property type="entry name" value="LNR"/>
    <property type="match status" value="2"/>
</dbReference>
<keyword evidence="6" id="KW-1133">Transmembrane helix</keyword>
<name>A0AAV9XXT1_9CRYT</name>
<keyword evidence="6" id="KW-0472">Membrane</keyword>
<feature type="transmembrane region" description="Helical" evidence="6">
    <location>
        <begin position="12"/>
        <end position="37"/>
    </location>
</feature>
<dbReference type="Pfam" id="PF00090">
    <property type="entry name" value="TSP_1"/>
    <property type="match status" value="3"/>
</dbReference>
<dbReference type="Pfam" id="PF19028">
    <property type="entry name" value="TSP1_spondin"/>
    <property type="match status" value="5"/>
</dbReference>
<dbReference type="InterPro" id="IPR036383">
    <property type="entry name" value="TSP1_rpt_sf"/>
</dbReference>
<organism evidence="8 9">
    <name type="scientific">Cryptosporidium xiaoi</name>
    <dbReference type="NCBI Taxonomy" id="659607"/>
    <lineage>
        <taxon>Eukaryota</taxon>
        <taxon>Sar</taxon>
        <taxon>Alveolata</taxon>
        <taxon>Apicomplexa</taxon>
        <taxon>Conoidasida</taxon>
        <taxon>Coccidia</taxon>
        <taxon>Eucoccidiorida</taxon>
        <taxon>Eimeriorina</taxon>
        <taxon>Cryptosporidiidae</taxon>
        <taxon>Cryptosporidium</taxon>
    </lineage>
</organism>
<dbReference type="SMART" id="SM00209">
    <property type="entry name" value="TSP1"/>
    <property type="match status" value="11"/>
</dbReference>
<dbReference type="SMART" id="SM00004">
    <property type="entry name" value="NL"/>
    <property type="match status" value="6"/>
</dbReference>
<keyword evidence="2" id="KW-0677">Repeat</keyword>
<dbReference type="InterPro" id="IPR003582">
    <property type="entry name" value="ShKT_dom"/>
</dbReference>
<accession>A0AAV9XXT1</accession>
<comment type="caution">
    <text evidence="8">The sequence shown here is derived from an EMBL/GenBank/DDBJ whole genome shotgun (WGS) entry which is preliminary data.</text>
</comment>
<dbReference type="SUPFAM" id="SSF82895">
    <property type="entry name" value="TSP-1 type 1 repeat"/>
    <property type="match status" value="8"/>
</dbReference>
<dbReference type="PANTHER" id="PTHR11311">
    <property type="entry name" value="SPONDIN"/>
    <property type="match status" value="1"/>
</dbReference>
<evidence type="ECO:0000259" key="7">
    <source>
        <dbReference type="PROSITE" id="PS50258"/>
    </source>
</evidence>
<dbReference type="Pfam" id="PF00066">
    <property type="entry name" value="Notch"/>
    <property type="match status" value="5"/>
</dbReference>
<proteinExistence type="predicted"/>
<reference evidence="8 9" key="1">
    <citation type="submission" date="2023-10" db="EMBL/GenBank/DDBJ databases">
        <title>Comparative genomics analysis reveals potential genetic determinants of host preference in Cryptosporidium xiaoi.</title>
        <authorList>
            <person name="Xiao L."/>
            <person name="Li J."/>
        </authorList>
    </citation>
    <scope>NUCLEOTIDE SEQUENCE [LARGE SCALE GENOMIC DNA]</scope>
    <source>
        <strain evidence="8 9">52996</strain>
    </source>
</reference>